<keyword evidence="2" id="KW-1185">Reference proteome</keyword>
<evidence type="ECO:0000313" key="2">
    <source>
        <dbReference type="Proteomes" id="UP000818323"/>
    </source>
</evidence>
<gene>
    <name evidence="1" type="ORF">GR303_14325</name>
</gene>
<accession>A0ABW9Z2L9</accession>
<comment type="caution">
    <text evidence="1">The sequence shown here is derived from an EMBL/GenBank/DDBJ whole genome shotgun (WGS) entry which is preliminary data.</text>
</comment>
<dbReference type="EMBL" id="JAAAXJ010000007">
    <property type="protein sequence ID" value="NBJ25533.1"/>
    <property type="molecule type" value="Genomic_DNA"/>
</dbReference>
<evidence type="ECO:0000313" key="1">
    <source>
        <dbReference type="EMBL" id="NBJ25533.1"/>
    </source>
</evidence>
<organism evidence="1 2">
    <name type="scientific">Microvirga arsenatis</name>
    <dbReference type="NCBI Taxonomy" id="2692265"/>
    <lineage>
        <taxon>Bacteria</taxon>
        <taxon>Pseudomonadati</taxon>
        <taxon>Pseudomonadota</taxon>
        <taxon>Alphaproteobacteria</taxon>
        <taxon>Hyphomicrobiales</taxon>
        <taxon>Methylobacteriaceae</taxon>
        <taxon>Microvirga</taxon>
    </lineage>
</organism>
<dbReference type="Proteomes" id="UP000818323">
    <property type="component" value="Unassembled WGS sequence"/>
</dbReference>
<proteinExistence type="predicted"/>
<protein>
    <submittedName>
        <fullName evidence="1">Uncharacterized protein</fullName>
    </submittedName>
</protein>
<sequence>MAPNPAFTFLFKVGGHSMVKARIFPATCSSSTAASRGRTATVVMDIGGERSVKRLLLNADLLTFL</sequence>
<reference evidence="1 2" key="1">
    <citation type="submission" date="2020-01" db="EMBL/GenBank/DDBJ databases">
        <title>Microvirga sp. nov., an arsenate reduction bacterium isolated from Tibet hotspring sediments.</title>
        <authorList>
            <person name="Yuan C.-G."/>
        </authorList>
    </citation>
    <scope>NUCLEOTIDE SEQUENCE [LARGE SCALE GENOMIC DNA]</scope>
    <source>
        <strain evidence="1 2">SYSU G3D203</strain>
    </source>
</reference>
<name>A0ABW9Z2L9_9HYPH</name>